<feature type="domain" description="DUF6699" evidence="2">
    <location>
        <begin position="88"/>
        <end position="222"/>
    </location>
</feature>
<dbReference type="STRING" id="745531.A0A0C3SAA4"/>
<dbReference type="EMBL" id="KN840509">
    <property type="protein sequence ID" value="KIP06860.1"/>
    <property type="molecule type" value="Genomic_DNA"/>
</dbReference>
<keyword evidence="4" id="KW-1185">Reference proteome</keyword>
<reference evidence="3 4" key="1">
    <citation type="journal article" date="2014" name="PLoS Genet.">
        <title>Analysis of the Phlebiopsis gigantea genome, transcriptome and secretome provides insight into its pioneer colonization strategies of wood.</title>
        <authorList>
            <person name="Hori C."/>
            <person name="Ishida T."/>
            <person name="Igarashi K."/>
            <person name="Samejima M."/>
            <person name="Suzuki H."/>
            <person name="Master E."/>
            <person name="Ferreira P."/>
            <person name="Ruiz-Duenas F.J."/>
            <person name="Held B."/>
            <person name="Canessa P."/>
            <person name="Larrondo L.F."/>
            <person name="Schmoll M."/>
            <person name="Druzhinina I.S."/>
            <person name="Kubicek C.P."/>
            <person name="Gaskell J.A."/>
            <person name="Kersten P."/>
            <person name="St John F."/>
            <person name="Glasner J."/>
            <person name="Sabat G."/>
            <person name="Splinter BonDurant S."/>
            <person name="Syed K."/>
            <person name="Yadav J."/>
            <person name="Mgbeahuruike A.C."/>
            <person name="Kovalchuk A."/>
            <person name="Asiegbu F.O."/>
            <person name="Lackner G."/>
            <person name="Hoffmeister D."/>
            <person name="Rencoret J."/>
            <person name="Gutierrez A."/>
            <person name="Sun H."/>
            <person name="Lindquist E."/>
            <person name="Barry K."/>
            <person name="Riley R."/>
            <person name="Grigoriev I.V."/>
            <person name="Henrissat B."/>
            <person name="Kues U."/>
            <person name="Berka R.M."/>
            <person name="Martinez A.T."/>
            <person name="Covert S.F."/>
            <person name="Blanchette R.A."/>
            <person name="Cullen D."/>
        </authorList>
    </citation>
    <scope>NUCLEOTIDE SEQUENCE [LARGE SCALE GENOMIC DNA]</scope>
    <source>
        <strain evidence="3 4">11061_1 CR5-6</strain>
    </source>
</reference>
<proteinExistence type="predicted"/>
<evidence type="ECO:0000256" key="1">
    <source>
        <dbReference type="SAM" id="MobiDB-lite"/>
    </source>
</evidence>
<dbReference type="OrthoDB" id="2970175at2759"/>
<feature type="compositionally biased region" description="Low complexity" evidence="1">
    <location>
        <begin position="8"/>
        <end position="24"/>
    </location>
</feature>
<protein>
    <recommendedName>
        <fullName evidence="2">DUF6699 domain-containing protein</fullName>
    </recommendedName>
</protein>
<dbReference type="AlphaFoldDB" id="A0A0C3SAA4"/>
<dbReference type="Pfam" id="PF20415">
    <property type="entry name" value="DUF6699"/>
    <property type="match status" value="1"/>
</dbReference>
<name>A0A0C3SAA4_PHLG1</name>
<evidence type="ECO:0000313" key="3">
    <source>
        <dbReference type="EMBL" id="KIP06860.1"/>
    </source>
</evidence>
<organism evidence="3 4">
    <name type="scientific">Phlebiopsis gigantea (strain 11061_1 CR5-6)</name>
    <name type="common">White-rot fungus</name>
    <name type="synonym">Peniophora gigantea</name>
    <dbReference type="NCBI Taxonomy" id="745531"/>
    <lineage>
        <taxon>Eukaryota</taxon>
        <taxon>Fungi</taxon>
        <taxon>Dikarya</taxon>
        <taxon>Basidiomycota</taxon>
        <taxon>Agaricomycotina</taxon>
        <taxon>Agaricomycetes</taxon>
        <taxon>Polyporales</taxon>
        <taxon>Phanerochaetaceae</taxon>
        <taxon>Phlebiopsis</taxon>
    </lineage>
</organism>
<gene>
    <name evidence="3" type="ORF">PHLGIDRAFT_19355</name>
</gene>
<accession>A0A0C3SAA4</accession>
<evidence type="ECO:0000259" key="2">
    <source>
        <dbReference type="Pfam" id="PF20415"/>
    </source>
</evidence>
<dbReference type="Proteomes" id="UP000053257">
    <property type="component" value="Unassembled WGS sequence"/>
</dbReference>
<feature type="compositionally biased region" description="Basic and acidic residues" evidence="1">
    <location>
        <begin position="44"/>
        <end position="55"/>
    </location>
</feature>
<dbReference type="InterPro" id="IPR046522">
    <property type="entry name" value="DUF6699"/>
</dbReference>
<dbReference type="HOGENOM" id="CLU_1170996_0_0_1"/>
<evidence type="ECO:0000313" key="4">
    <source>
        <dbReference type="Proteomes" id="UP000053257"/>
    </source>
</evidence>
<feature type="region of interest" description="Disordered" evidence="1">
    <location>
        <begin position="1"/>
        <end position="63"/>
    </location>
</feature>
<sequence>MPFSETPATRSASRSTRRSSASSTKRPLKSILKPTKPTPIDNAALRELEAEERADSPSPSSSPIPLPLGEFGLHWQLLPPNPSLSKRLRFDVALPVTEIRKYTVGVPLALGELDFSKPAVHGIELTRMTIQCPQLDYWPPLVIKQRHGVNCGHVLEAIHEFLNTPLTDAEREHYVTGRGRAGIEEAFAKRCQDAPGLNDYVRRQGLRRIDLLRGKRIFGGLQFVDGSRCDLYEMTMV</sequence>